<dbReference type="Proteomes" id="UP000284403">
    <property type="component" value="Unassembled WGS sequence"/>
</dbReference>
<dbReference type="InterPro" id="IPR013083">
    <property type="entry name" value="Znf_RING/FYVE/PHD"/>
</dbReference>
<dbReference type="SUPFAM" id="SSF57903">
    <property type="entry name" value="FYVE/PHD zinc finger"/>
    <property type="match status" value="1"/>
</dbReference>
<sequence length="325" mass="35802">MSITGVLPESEWQVPSKTKYCQYQDCGATFGIFSSKTNCRRCGIVLCSSCVCKCNCISGHYRDKPQSVCPRCLEVIERQKILMASAVAGRLPSTPQRRQVAEATAANSLATKHDKETQLLETIHKLHEQLEEESRSTKEALTTSQHAMGPTAQREGDISKTFQESLAQEEKQDKGTTITPSSKEIQRHHITKQITTPENSAEPKKTPGSEQENCEDRQTMLGHTNENTTRPTNIHEETSSCITQLGYERNGLQDEVREARGAAAQLEAQLRQCSVDRERLSDELHATPTGCVRGWTNWHASATACRTRCGRLGGCGAARGAVAAV</sequence>
<dbReference type="SMART" id="SM00064">
    <property type="entry name" value="FYVE"/>
    <property type="match status" value="1"/>
</dbReference>
<dbReference type="InterPro" id="IPR017455">
    <property type="entry name" value="Znf_FYVE-rel"/>
</dbReference>
<evidence type="ECO:0000256" key="4">
    <source>
        <dbReference type="PROSITE-ProRule" id="PRU00091"/>
    </source>
</evidence>
<dbReference type="InterPro" id="IPR011011">
    <property type="entry name" value="Znf_FYVE_PHD"/>
</dbReference>
<protein>
    <recommendedName>
        <fullName evidence="7">FYVE-type domain-containing protein</fullName>
    </recommendedName>
</protein>
<evidence type="ECO:0000313" key="8">
    <source>
        <dbReference type="EMBL" id="RNF16930.1"/>
    </source>
</evidence>
<dbReference type="Pfam" id="PF01363">
    <property type="entry name" value="FYVE"/>
    <property type="match status" value="1"/>
</dbReference>
<keyword evidence="1" id="KW-0479">Metal-binding</keyword>
<evidence type="ECO:0000259" key="7">
    <source>
        <dbReference type="PROSITE" id="PS50178"/>
    </source>
</evidence>
<feature type="region of interest" description="Disordered" evidence="6">
    <location>
        <begin position="129"/>
        <end position="215"/>
    </location>
</feature>
<dbReference type="PROSITE" id="PS50178">
    <property type="entry name" value="ZF_FYVE"/>
    <property type="match status" value="1"/>
</dbReference>
<evidence type="ECO:0000313" key="9">
    <source>
        <dbReference type="Proteomes" id="UP000284403"/>
    </source>
</evidence>
<comment type="caution">
    <text evidence="8">The sequence shown here is derived from an EMBL/GenBank/DDBJ whole genome shotgun (WGS) entry which is preliminary data.</text>
</comment>
<keyword evidence="2 4" id="KW-0863">Zinc-finger</keyword>
<gene>
    <name evidence="8" type="ORF">Tco025E_05085</name>
</gene>
<accession>A0A422PGT3</accession>
<dbReference type="RefSeq" id="XP_029227979.1">
    <property type="nucleotide sequence ID" value="XM_029371988.1"/>
</dbReference>
<evidence type="ECO:0000256" key="5">
    <source>
        <dbReference type="SAM" id="Coils"/>
    </source>
</evidence>
<reference evidence="8 9" key="1">
    <citation type="journal article" date="2018" name="BMC Genomics">
        <title>Genomic comparison of Trypanosoma conorhini and Trypanosoma rangeli to Trypanosoma cruzi strains of high and low virulence.</title>
        <authorList>
            <person name="Bradwell K.R."/>
            <person name="Koparde V.N."/>
            <person name="Matveyev A.V."/>
            <person name="Serrano M.G."/>
            <person name="Alves J.M."/>
            <person name="Parikh H."/>
            <person name="Huang B."/>
            <person name="Lee V."/>
            <person name="Espinosa-Alvarez O."/>
            <person name="Ortiz P.A."/>
            <person name="Costa-Martins A.G."/>
            <person name="Teixeira M.M."/>
            <person name="Buck G.A."/>
        </authorList>
    </citation>
    <scope>NUCLEOTIDE SEQUENCE [LARGE SCALE GENOMIC DNA]</scope>
    <source>
        <strain evidence="8 9">025E</strain>
    </source>
</reference>
<feature type="coiled-coil region" evidence="5">
    <location>
        <begin position="249"/>
        <end position="283"/>
    </location>
</feature>
<dbReference type="GeneID" id="40318696"/>
<organism evidence="8 9">
    <name type="scientific">Trypanosoma conorhini</name>
    <dbReference type="NCBI Taxonomy" id="83891"/>
    <lineage>
        <taxon>Eukaryota</taxon>
        <taxon>Discoba</taxon>
        <taxon>Euglenozoa</taxon>
        <taxon>Kinetoplastea</taxon>
        <taxon>Metakinetoplastina</taxon>
        <taxon>Trypanosomatida</taxon>
        <taxon>Trypanosomatidae</taxon>
        <taxon>Trypanosoma</taxon>
    </lineage>
</organism>
<feature type="compositionally biased region" description="Basic and acidic residues" evidence="6">
    <location>
        <begin position="129"/>
        <end position="138"/>
    </location>
</feature>
<evidence type="ECO:0000256" key="3">
    <source>
        <dbReference type="ARBA" id="ARBA00022833"/>
    </source>
</evidence>
<dbReference type="AlphaFoldDB" id="A0A422PGT3"/>
<dbReference type="InterPro" id="IPR000306">
    <property type="entry name" value="Znf_FYVE"/>
</dbReference>
<keyword evidence="9" id="KW-1185">Reference proteome</keyword>
<dbReference type="OrthoDB" id="252992at2759"/>
<evidence type="ECO:0000256" key="1">
    <source>
        <dbReference type="ARBA" id="ARBA00022723"/>
    </source>
</evidence>
<keyword evidence="3" id="KW-0862">Zinc</keyword>
<name>A0A422PGT3_9TRYP</name>
<evidence type="ECO:0000256" key="2">
    <source>
        <dbReference type="ARBA" id="ARBA00022771"/>
    </source>
</evidence>
<keyword evidence="5" id="KW-0175">Coiled coil</keyword>
<proteinExistence type="predicted"/>
<evidence type="ECO:0000256" key="6">
    <source>
        <dbReference type="SAM" id="MobiDB-lite"/>
    </source>
</evidence>
<dbReference type="Gene3D" id="3.30.40.10">
    <property type="entry name" value="Zinc/RING finger domain, C3HC4 (zinc finger)"/>
    <property type="match status" value="1"/>
</dbReference>
<dbReference type="GO" id="GO:0008270">
    <property type="term" value="F:zinc ion binding"/>
    <property type="evidence" value="ECO:0007669"/>
    <property type="project" value="UniProtKB-KW"/>
</dbReference>
<feature type="domain" description="FYVE-type" evidence="7">
    <location>
        <begin position="26"/>
        <end position="77"/>
    </location>
</feature>
<dbReference type="EMBL" id="MKKU01000278">
    <property type="protein sequence ID" value="RNF16930.1"/>
    <property type="molecule type" value="Genomic_DNA"/>
</dbReference>